<evidence type="ECO:0000256" key="4">
    <source>
        <dbReference type="RuleBase" id="RU003788"/>
    </source>
</evidence>
<proteinExistence type="inferred from homology"/>
<comment type="similarity">
    <text evidence="4">Belongs to the glycosyl hydrolase 24 family.</text>
</comment>
<protein>
    <recommendedName>
        <fullName evidence="4">Lysozyme</fullName>
        <ecNumber evidence="4">3.2.1.17</ecNumber>
    </recommendedName>
</protein>
<dbReference type="Proteomes" id="UP001596045">
    <property type="component" value="Unassembled WGS sequence"/>
</dbReference>
<dbReference type="InterPro" id="IPR023346">
    <property type="entry name" value="Lysozyme-like_dom_sf"/>
</dbReference>
<evidence type="ECO:0000313" key="6">
    <source>
        <dbReference type="Proteomes" id="UP001596045"/>
    </source>
</evidence>
<reference evidence="6" key="1">
    <citation type="journal article" date="2019" name="Int. J. Syst. Evol. Microbiol.">
        <title>The Global Catalogue of Microorganisms (GCM) 10K type strain sequencing project: providing services to taxonomists for standard genome sequencing and annotation.</title>
        <authorList>
            <consortium name="The Broad Institute Genomics Platform"/>
            <consortium name="The Broad Institute Genome Sequencing Center for Infectious Disease"/>
            <person name="Wu L."/>
            <person name="Ma J."/>
        </authorList>
    </citation>
    <scope>NUCLEOTIDE SEQUENCE [LARGE SCALE GENOMIC DNA]</scope>
    <source>
        <strain evidence="6">JCM 17066</strain>
    </source>
</reference>
<keyword evidence="4" id="KW-0326">Glycosidase</keyword>
<sequence>MAEQKDKPNTGFLMSAKGRLRLASRERLVLAYYNDGGKNKGHCTYGYGTLVHRGVCTKEEMKLPVSLAKAEVKLNSGIRDAESAIKRNLTYPLNQDQFDALVSLTYNAGPTGAGKVFLSLNEGKLQAAIDKIKKMIYATQNGKKVAMRGLINRREEESAPFEAALKEAVND</sequence>
<keyword evidence="6" id="KW-1185">Reference proteome</keyword>
<keyword evidence="2 4" id="KW-0081">Bacteriolytic enzyme</keyword>
<keyword evidence="4" id="KW-0378">Hydrolase</keyword>
<dbReference type="Pfam" id="PF00959">
    <property type="entry name" value="Phage_lysozyme"/>
    <property type="match status" value="1"/>
</dbReference>
<dbReference type="PANTHER" id="PTHR38107:SF3">
    <property type="entry name" value="LYSOZYME RRRD-RELATED"/>
    <property type="match status" value="1"/>
</dbReference>
<dbReference type="PANTHER" id="PTHR38107">
    <property type="match status" value="1"/>
</dbReference>
<keyword evidence="1 4" id="KW-0929">Antimicrobial</keyword>
<keyword evidence="3" id="KW-1035">Host cytoplasm</keyword>
<dbReference type="EC" id="3.2.1.17" evidence="4"/>
<name>A0ABW0MAW5_9BURK</name>
<comment type="catalytic activity">
    <reaction evidence="4">
        <text>Hydrolysis of (1-&gt;4)-beta-linkages between N-acetylmuramic acid and N-acetyl-D-glucosamine residues in a peptidoglycan and between N-acetyl-D-glucosamine residues in chitodextrins.</text>
        <dbReference type="EC" id="3.2.1.17"/>
    </reaction>
</comment>
<gene>
    <name evidence="5" type="ORF">ACFPM8_13835</name>
</gene>
<dbReference type="SUPFAM" id="SSF53955">
    <property type="entry name" value="Lysozyme-like"/>
    <property type="match status" value="1"/>
</dbReference>
<evidence type="ECO:0000256" key="3">
    <source>
        <dbReference type="ARBA" id="ARBA00023200"/>
    </source>
</evidence>
<dbReference type="RefSeq" id="WP_378998141.1">
    <property type="nucleotide sequence ID" value="NZ_JBHSMT010000025.1"/>
</dbReference>
<comment type="caution">
    <text evidence="5">The sequence shown here is derived from an EMBL/GenBank/DDBJ whole genome shotgun (WGS) entry which is preliminary data.</text>
</comment>
<dbReference type="InterPro" id="IPR033907">
    <property type="entry name" value="Endolysin_autolysin"/>
</dbReference>
<accession>A0ABW0MAW5</accession>
<dbReference type="CDD" id="cd00737">
    <property type="entry name" value="lyz_endolysin_autolysin"/>
    <property type="match status" value="1"/>
</dbReference>
<dbReference type="InterPro" id="IPR023347">
    <property type="entry name" value="Lysozyme_dom_sf"/>
</dbReference>
<organism evidence="5 6">
    <name type="scientific">Paraherbaspirillum soli</name>
    <dbReference type="NCBI Taxonomy" id="631222"/>
    <lineage>
        <taxon>Bacteria</taxon>
        <taxon>Pseudomonadati</taxon>
        <taxon>Pseudomonadota</taxon>
        <taxon>Betaproteobacteria</taxon>
        <taxon>Burkholderiales</taxon>
        <taxon>Oxalobacteraceae</taxon>
        <taxon>Paraherbaspirillum</taxon>
    </lineage>
</organism>
<dbReference type="InterPro" id="IPR002196">
    <property type="entry name" value="Glyco_hydro_24"/>
</dbReference>
<evidence type="ECO:0000256" key="2">
    <source>
        <dbReference type="ARBA" id="ARBA00022638"/>
    </source>
</evidence>
<dbReference type="Gene3D" id="1.10.530.40">
    <property type="match status" value="1"/>
</dbReference>
<dbReference type="EMBL" id="JBHSMT010000025">
    <property type="protein sequence ID" value="MFC5475038.1"/>
    <property type="molecule type" value="Genomic_DNA"/>
</dbReference>
<dbReference type="InterPro" id="IPR051018">
    <property type="entry name" value="Bacteriophage_GH24"/>
</dbReference>
<evidence type="ECO:0000256" key="1">
    <source>
        <dbReference type="ARBA" id="ARBA00022529"/>
    </source>
</evidence>
<evidence type="ECO:0000313" key="5">
    <source>
        <dbReference type="EMBL" id="MFC5475038.1"/>
    </source>
</evidence>